<dbReference type="InterPro" id="IPR029044">
    <property type="entry name" value="Nucleotide-diphossugar_trans"/>
</dbReference>
<organism evidence="2 3">
    <name type="scientific">Candidatus Nitrospira kreftii</name>
    <dbReference type="NCBI Taxonomy" id="2652173"/>
    <lineage>
        <taxon>Bacteria</taxon>
        <taxon>Pseudomonadati</taxon>
        <taxon>Nitrospirota</taxon>
        <taxon>Nitrospiria</taxon>
        <taxon>Nitrospirales</taxon>
        <taxon>Nitrospiraceae</taxon>
        <taxon>Nitrospira</taxon>
    </lineage>
</organism>
<dbReference type="KEGG" id="nkf:Nkreftii_002990"/>
<evidence type="ECO:0000259" key="1">
    <source>
        <dbReference type="Pfam" id="PF00483"/>
    </source>
</evidence>
<gene>
    <name evidence="2" type="ORF">Nkreftii_002990</name>
</gene>
<dbReference type="GO" id="GO:0004475">
    <property type="term" value="F:mannose-1-phosphate guanylyltransferase (GTP) activity"/>
    <property type="evidence" value="ECO:0007669"/>
    <property type="project" value="TreeGrafter"/>
</dbReference>
<dbReference type="Gene3D" id="3.90.550.10">
    <property type="entry name" value="Spore Coat Polysaccharide Biosynthesis Protein SpsA, Chain A"/>
    <property type="match status" value="1"/>
</dbReference>
<feature type="domain" description="Nucleotidyl transferase" evidence="1">
    <location>
        <begin position="23"/>
        <end position="301"/>
    </location>
</feature>
<dbReference type="GO" id="GO:0009298">
    <property type="term" value="P:GDP-mannose biosynthetic process"/>
    <property type="evidence" value="ECO:0007669"/>
    <property type="project" value="TreeGrafter"/>
</dbReference>
<dbReference type="PANTHER" id="PTHR46390:SF1">
    <property type="entry name" value="MANNOSE-1-PHOSPHATE GUANYLYLTRANSFERASE"/>
    <property type="match status" value="1"/>
</dbReference>
<sequence>MTIRTPEKWNMRNDVDIIPHLWSIVLAGGEGTRLAPMIKQWLGEERPKQYCTFTGTRSMLQHTVDRADLLAAPTQRVTVVGASQEETARSQLAGKGGLLVVQPANCDTAPGVFLPLTYVRAADPDATVAIYPSDHFVHPEKQLVEAVRHAVRAIDLLEDRLILLGIQPDGVDLDYGYIQVARYVGGYGAHSLWHVGRFVEKPERHVAKTFVEGQVLWNTMIIVAKVETLWKLGTKVLPSMMGLFETFMLAVGESKESQVLESLYETMPQGNFSMDFLEHVFHKVSVLDVKDVVWSDWGRPKRIAQSLRRIGKAPAFPVDLVGVA</sequence>
<dbReference type="InterPro" id="IPR051161">
    <property type="entry name" value="Mannose-6P_isomerase_type2"/>
</dbReference>
<protein>
    <recommendedName>
        <fullName evidence="1">Nucleotidyl transferase domain-containing protein</fullName>
    </recommendedName>
</protein>
<evidence type="ECO:0000313" key="2">
    <source>
        <dbReference type="EMBL" id="QPD05216.1"/>
    </source>
</evidence>
<name>A0A7S8FG63_9BACT</name>
<proteinExistence type="predicted"/>
<dbReference type="InterPro" id="IPR005835">
    <property type="entry name" value="NTP_transferase_dom"/>
</dbReference>
<dbReference type="SUPFAM" id="SSF53448">
    <property type="entry name" value="Nucleotide-diphospho-sugar transferases"/>
    <property type="match status" value="1"/>
</dbReference>
<reference evidence="2 3" key="1">
    <citation type="journal article" date="2020" name="ISME J.">
        <title>Enrichment and physiological characterization of a novel comammox Nitrospira indicates ammonium inhibition of complete nitrification.</title>
        <authorList>
            <person name="Sakoula D."/>
            <person name="Koch H."/>
            <person name="Frank J."/>
            <person name="Jetten M.S.M."/>
            <person name="van Kessel M.A.H.J."/>
            <person name="Lucker S."/>
        </authorList>
    </citation>
    <scope>NUCLEOTIDE SEQUENCE [LARGE SCALE GENOMIC DNA]</scope>
    <source>
        <strain evidence="2">Comreactor17</strain>
    </source>
</reference>
<dbReference type="AlphaFoldDB" id="A0A7S8FG63"/>
<dbReference type="PANTHER" id="PTHR46390">
    <property type="entry name" value="MANNOSE-1-PHOSPHATE GUANYLYLTRANSFERASE"/>
    <property type="match status" value="1"/>
</dbReference>
<accession>A0A7S8FG63</accession>
<evidence type="ECO:0000313" key="3">
    <source>
        <dbReference type="Proteomes" id="UP000593737"/>
    </source>
</evidence>
<dbReference type="Pfam" id="PF00483">
    <property type="entry name" value="NTP_transferase"/>
    <property type="match status" value="1"/>
</dbReference>
<dbReference type="Proteomes" id="UP000593737">
    <property type="component" value="Chromosome"/>
</dbReference>
<dbReference type="EMBL" id="CP047423">
    <property type="protein sequence ID" value="QPD05216.1"/>
    <property type="molecule type" value="Genomic_DNA"/>
</dbReference>